<dbReference type="EMBL" id="JANPWB010000015">
    <property type="protein sequence ID" value="KAJ1091815.1"/>
    <property type="molecule type" value="Genomic_DNA"/>
</dbReference>
<proteinExistence type="predicted"/>
<evidence type="ECO:0000313" key="1">
    <source>
        <dbReference type="EMBL" id="KAJ1091815.1"/>
    </source>
</evidence>
<gene>
    <name evidence="1" type="ORF">NDU88_004930</name>
</gene>
<dbReference type="AlphaFoldDB" id="A0AAV7LJS6"/>
<protein>
    <submittedName>
        <fullName evidence="1">Uncharacterized protein</fullName>
    </submittedName>
</protein>
<keyword evidence="2" id="KW-1185">Reference proteome</keyword>
<sequence>MENLGCSRELELVAFRELDLLSELNPAILPISDQVKCLDTGTRLQWPVPIDRDSPGSTEATCTAHHALSSARSSSQLPPVAQGLFCFSLGELVALWLKCANHHLYRQLGDDARVYCREEQ</sequence>
<accession>A0AAV7LJS6</accession>
<dbReference type="Proteomes" id="UP001066276">
    <property type="component" value="Chromosome 11"/>
</dbReference>
<name>A0AAV7LJS6_PLEWA</name>
<evidence type="ECO:0000313" key="2">
    <source>
        <dbReference type="Proteomes" id="UP001066276"/>
    </source>
</evidence>
<organism evidence="1 2">
    <name type="scientific">Pleurodeles waltl</name>
    <name type="common">Iberian ribbed newt</name>
    <dbReference type="NCBI Taxonomy" id="8319"/>
    <lineage>
        <taxon>Eukaryota</taxon>
        <taxon>Metazoa</taxon>
        <taxon>Chordata</taxon>
        <taxon>Craniata</taxon>
        <taxon>Vertebrata</taxon>
        <taxon>Euteleostomi</taxon>
        <taxon>Amphibia</taxon>
        <taxon>Batrachia</taxon>
        <taxon>Caudata</taxon>
        <taxon>Salamandroidea</taxon>
        <taxon>Salamandridae</taxon>
        <taxon>Pleurodelinae</taxon>
        <taxon>Pleurodeles</taxon>
    </lineage>
</organism>
<comment type="caution">
    <text evidence="1">The sequence shown here is derived from an EMBL/GenBank/DDBJ whole genome shotgun (WGS) entry which is preliminary data.</text>
</comment>
<reference evidence="1" key="1">
    <citation type="journal article" date="2022" name="bioRxiv">
        <title>Sequencing and chromosome-scale assembly of the giantPleurodeles waltlgenome.</title>
        <authorList>
            <person name="Brown T."/>
            <person name="Elewa A."/>
            <person name="Iarovenko S."/>
            <person name="Subramanian E."/>
            <person name="Araus A.J."/>
            <person name="Petzold A."/>
            <person name="Susuki M."/>
            <person name="Suzuki K.-i.T."/>
            <person name="Hayashi T."/>
            <person name="Toyoda A."/>
            <person name="Oliveira C."/>
            <person name="Osipova E."/>
            <person name="Leigh N.D."/>
            <person name="Simon A."/>
            <person name="Yun M.H."/>
        </authorList>
    </citation>
    <scope>NUCLEOTIDE SEQUENCE</scope>
    <source>
        <strain evidence="1">20211129_DDA</strain>
        <tissue evidence="1">Liver</tissue>
    </source>
</reference>